<dbReference type="NCBIfam" id="TIGR01509">
    <property type="entry name" value="HAD-SF-IA-v3"/>
    <property type="match status" value="1"/>
</dbReference>
<dbReference type="Pfam" id="PF00702">
    <property type="entry name" value="Hydrolase"/>
    <property type="match status" value="1"/>
</dbReference>
<dbReference type="PANTHER" id="PTHR18901:SF38">
    <property type="entry name" value="PSEUDOURIDINE-5'-PHOSPHATASE"/>
    <property type="match status" value="1"/>
</dbReference>
<dbReference type="PANTHER" id="PTHR18901">
    <property type="entry name" value="2-DEOXYGLUCOSE-6-PHOSPHATE PHOSPHATASE 2"/>
    <property type="match status" value="1"/>
</dbReference>
<name>A0A4R4TBB9_9ACTN</name>
<dbReference type="OrthoDB" id="9812856at2"/>
<dbReference type="InterPro" id="IPR023198">
    <property type="entry name" value="PGP-like_dom2"/>
</dbReference>
<feature type="non-terminal residue" evidence="1">
    <location>
        <position position="237"/>
    </location>
</feature>
<dbReference type="SFLD" id="SFLDG01135">
    <property type="entry name" value="C1.5.6:_HAD__Beta-PGM__Phospha"/>
    <property type="match status" value="1"/>
</dbReference>
<dbReference type="Gene3D" id="1.10.150.240">
    <property type="entry name" value="Putative phosphatase, domain 2"/>
    <property type="match status" value="1"/>
</dbReference>
<dbReference type="RefSeq" id="WP_132819980.1">
    <property type="nucleotide sequence ID" value="NZ_SMKI01000265.1"/>
</dbReference>
<dbReference type="EMBL" id="SMKI01000265">
    <property type="protein sequence ID" value="TDC72103.1"/>
    <property type="molecule type" value="Genomic_DNA"/>
</dbReference>
<evidence type="ECO:0000313" key="1">
    <source>
        <dbReference type="EMBL" id="TDC72103.1"/>
    </source>
</evidence>
<keyword evidence="2" id="KW-1185">Reference proteome</keyword>
<sequence>MTDEGPLAGVDLVVFDCDGVLVDTETLGPAVVAAMTAEVGWPLTPDEVRRRFLGRPEAYLYEQVRAHATGPVDADWLAEYRRRVSEAFAARPHTMPGVGELLDALDARGLPYCVASSGGHPRIRHSLTHSGLWPRFAGRIFSADDVARGKPAPDLFLHAARESGHPPARCLVIEDSPAGVDAALAAAMPVIGYTGGPTAAETLAHATLGTVSDLRLIAAKDHYDRLLAEHYTWMLGG</sequence>
<accession>A0A4R4TBB9</accession>
<dbReference type="Proteomes" id="UP000295345">
    <property type="component" value="Unassembled WGS sequence"/>
</dbReference>
<organism evidence="1 2">
    <name type="scientific">Streptomyces hainanensis</name>
    <dbReference type="NCBI Taxonomy" id="402648"/>
    <lineage>
        <taxon>Bacteria</taxon>
        <taxon>Bacillati</taxon>
        <taxon>Actinomycetota</taxon>
        <taxon>Actinomycetes</taxon>
        <taxon>Kitasatosporales</taxon>
        <taxon>Streptomycetaceae</taxon>
        <taxon>Streptomyces</taxon>
    </lineage>
</organism>
<dbReference type="InterPro" id="IPR036412">
    <property type="entry name" value="HAD-like_sf"/>
</dbReference>
<comment type="caution">
    <text evidence="1">The sequence shown here is derived from an EMBL/GenBank/DDBJ whole genome shotgun (WGS) entry which is preliminary data.</text>
</comment>
<gene>
    <name evidence="1" type="ORF">E1283_22755</name>
</gene>
<dbReference type="SUPFAM" id="SSF56784">
    <property type="entry name" value="HAD-like"/>
    <property type="match status" value="1"/>
</dbReference>
<reference evidence="1 2" key="1">
    <citation type="submission" date="2019-03" db="EMBL/GenBank/DDBJ databases">
        <title>Draft genome sequences of novel Actinobacteria.</title>
        <authorList>
            <person name="Sahin N."/>
            <person name="Ay H."/>
            <person name="Saygin H."/>
        </authorList>
    </citation>
    <scope>NUCLEOTIDE SEQUENCE [LARGE SCALE GENOMIC DNA]</scope>
    <source>
        <strain evidence="1 2">DSM 41900</strain>
    </source>
</reference>
<evidence type="ECO:0000313" key="2">
    <source>
        <dbReference type="Proteomes" id="UP000295345"/>
    </source>
</evidence>
<keyword evidence="1" id="KW-0378">Hydrolase</keyword>
<dbReference type="AlphaFoldDB" id="A0A4R4TBB9"/>
<dbReference type="Gene3D" id="3.40.50.1000">
    <property type="entry name" value="HAD superfamily/HAD-like"/>
    <property type="match status" value="1"/>
</dbReference>
<dbReference type="GO" id="GO:0016787">
    <property type="term" value="F:hydrolase activity"/>
    <property type="evidence" value="ECO:0007669"/>
    <property type="project" value="UniProtKB-KW"/>
</dbReference>
<dbReference type="SFLD" id="SFLDG01129">
    <property type="entry name" value="C1.5:_HAD__Beta-PGM__Phosphata"/>
    <property type="match status" value="1"/>
</dbReference>
<dbReference type="InterPro" id="IPR023214">
    <property type="entry name" value="HAD_sf"/>
</dbReference>
<proteinExistence type="predicted"/>
<dbReference type="InterPro" id="IPR006439">
    <property type="entry name" value="HAD-SF_hydro_IA"/>
</dbReference>
<protein>
    <submittedName>
        <fullName evidence="1">HAD family hydrolase</fullName>
    </submittedName>
</protein>
<dbReference type="SFLD" id="SFLDS00003">
    <property type="entry name" value="Haloacid_Dehalogenase"/>
    <property type="match status" value="1"/>
</dbReference>